<accession>A0A831X1F9</accession>
<dbReference type="InterPro" id="IPR029055">
    <property type="entry name" value="Ntn_hydrolases_N"/>
</dbReference>
<proteinExistence type="predicted"/>
<comment type="caution">
    <text evidence="1">The sequence shown here is derived from an EMBL/GenBank/DDBJ whole genome shotgun (WGS) entry which is preliminary data.</text>
</comment>
<name>A0A831X1F9_9BACT</name>
<evidence type="ECO:0000313" key="1">
    <source>
        <dbReference type="EMBL" id="HEG91226.1"/>
    </source>
</evidence>
<dbReference type="Pfam" id="PF06267">
    <property type="entry name" value="DUF1028"/>
    <property type="match status" value="1"/>
</dbReference>
<dbReference type="PANTHER" id="PTHR39328:SF1">
    <property type="entry name" value="BLL2871 PROTEIN"/>
    <property type="match status" value="1"/>
</dbReference>
<sequence>MPTSPDRLVVLLYPEHCPHPKEVPMTFTVIGRCSRTGILGIATATHSYAVGVRVPFVRARLGAVAIMAVADQRLGHTALKLLELGYKAPAVIEELVRADPYHEYRQLGVVDDDGFAAARTGAMNRHWCGHRVGDGYVVLGNAIASEQVVDAMERAYLADPSLDLEERLLRSIEAGRDAGGQPEGQRSAALVVYDRKDFARVDLRVDLHEEPVGELRRIFEIYRPAIPYYEQRQVDPRVPPLDEWLAE</sequence>
<reference evidence="1" key="1">
    <citation type="journal article" date="2020" name="mSystems">
        <title>Genome- and Community-Level Interaction Insights into Carbon Utilization and Element Cycling Functions of Hydrothermarchaeota in Hydrothermal Sediment.</title>
        <authorList>
            <person name="Zhou Z."/>
            <person name="Liu Y."/>
            <person name="Xu W."/>
            <person name="Pan J."/>
            <person name="Luo Z.H."/>
            <person name="Li M."/>
        </authorList>
    </citation>
    <scope>NUCLEOTIDE SEQUENCE [LARGE SCALE GENOMIC DNA]</scope>
    <source>
        <strain evidence="1">SpSt-210</strain>
    </source>
</reference>
<dbReference type="Gene3D" id="3.60.20.10">
    <property type="entry name" value="Glutamine Phosphoribosylpyrophosphate, subunit 1, domain 1"/>
    <property type="match status" value="1"/>
</dbReference>
<gene>
    <name evidence="1" type="ORF">ENP34_07260</name>
</gene>
<dbReference type="PANTHER" id="PTHR39328">
    <property type="entry name" value="BLL2871 PROTEIN"/>
    <property type="match status" value="1"/>
</dbReference>
<dbReference type="SUPFAM" id="SSF56235">
    <property type="entry name" value="N-terminal nucleophile aminohydrolases (Ntn hydrolases)"/>
    <property type="match status" value="1"/>
</dbReference>
<protein>
    <submittedName>
        <fullName evidence="1">DUF1028 domain-containing protein</fullName>
    </submittedName>
</protein>
<dbReference type="EMBL" id="DSIY01000174">
    <property type="protein sequence ID" value="HEG91226.1"/>
    <property type="molecule type" value="Genomic_DNA"/>
</dbReference>
<organism evidence="1">
    <name type="scientific">Thermorudis peleae</name>
    <dbReference type="NCBI Taxonomy" id="1382356"/>
    <lineage>
        <taxon>Bacteria</taxon>
        <taxon>Pseudomonadati</taxon>
        <taxon>Thermomicrobiota</taxon>
        <taxon>Thermomicrobia</taxon>
        <taxon>Thermomicrobia incertae sedis</taxon>
        <taxon>Thermorudis</taxon>
    </lineage>
</organism>
<dbReference type="AlphaFoldDB" id="A0A831X1F9"/>
<dbReference type="InterPro" id="IPR010430">
    <property type="entry name" value="DUF1028"/>
</dbReference>